<evidence type="ECO:0000256" key="9">
    <source>
        <dbReference type="PROSITE-ProRule" id="PRU00042"/>
    </source>
</evidence>
<dbReference type="PROSITE" id="PS00028">
    <property type="entry name" value="ZINC_FINGER_C2H2_1"/>
    <property type="match status" value="2"/>
</dbReference>
<keyword evidence="8" id="KW-0539">Nucleus</keyword>
<dbReference type="InterPro" id="IPR036236">
    <property type="entry name" value="Znf_C2H2_sf"/>
</dbReference>
<dbReference type="EMBL" id="LLZZ01000172">
    <property type="protein sequence ID" value="KTA96498.1"/>
    <property type="molecule type" value="Genomic_DNA"/>
</dbReference>
<feature type="compositionally biased region" description="Low complexity" evidence="10">
    <location>
        <begin position="109"/>
        <end position="119"/>
    </location>
</feature>
<feature type="compositionally biased region" description="Basic and acidic residues" evidence="10">
    <location>
        <begin position="957"/>
        <end position="967"/>
    </location>
</feature>
<dbReference type="PANTHER" id="PTHR47428">
    <property type="entry name" value="REGULATORY PROTEIN MIG1-RELATED"/>
    <property type="match status" value="1"/>
</dbReference>
<evidence type="ECO:0000256" key="3">
    <source>
        <dbReference type="ARBA" id="ARBA00022737"/>
    </source>
</evidence>
<feature type="compositionally biased region" description="Polar residues" evidence="10">
    <location>
        <begin position="154"/>
        <end position="180"/>
    </location>
</feature>
<feature type="region of interest" description="Disordered" evidence="10">
    <location>
        <begin position="727"/>
        <end position="756"/>
    </location>
</feature>
<proteinExistence type="predicted"/>
<evidence type="ECO:0000259" key="11">
    <source>
        <dbReference type="PROSITE" id="PS50157"/>
    </source>
</evidence>
<dbReference type="VEuPathDB" id="FungiDB:GWK60_K04499"/>
<dbReference type="InterPro" id="IPR013087">
    <property type="entry name" value="Znf_C2H2_type"/>
</dbReference>
<evidence type="ECO:0000313" key="12">
    <source>
        <dbReference type="EMBL" id="KTA96498.1"/>
    </source>
</evidence>
<feature type="region of interest" description="Disordered" evidence="10">
    <location>
        <begin position="840"/>
        <end position="894"/>
    </location>
</feature>
<feature type="compositionally biased region" description="Polar residues" evidence="10">
    <location>
        <begin position="978"/>
        <end position="991"/>
    </location>
</feature>
<keyword evidence="7" id="KW-0804">Transcription</keyword>
<keyword evidence="3" id="KW-0677">Repeat</keyword>
<dbReference type="PROSITE" id="PS50157">
    <property type="entry name" value="ZINC_FINGER_C2H2_2"/>
    <property type="match status" value="2"/>
</dbReference>
<dbReference type="PANTHER" id="PTHR47428:SF2">
    <property type="entry name" value="ZINC FINGER PROTEIN RSV1"/>
    <property type="match status" value="1"/>
</dbReference>
<evidence type="ECO:0000256" key="2">
    <source>
        <dbReference type="ARBA" id="ARBA00022723"/>
    </source>
</evidence>
<feature type="compositionally biased region" description="Polar residues" evidence="10">
    <location>
        <begin position="806"/>
        <end position="824"/>
    </location>
</feature>
<dbReference type="InterPro" id="IPR051007">
    <property type="entry name" value="creA/MIG_C2H2-ZnF"/>
</dbReference>
<keyword evidence="4 9" id="KW-0863">Zinc-finger</keyword>
<keyword evidence="2" id="KW-0479">Metal-binding</keyword>
<dbReference type="GO" id="GO:0000978">
    <property type="term" value="F:RNA polymerase II cis-regulatory region sequence-specific DNA binding"/>
    <property type="evidence" value="ECO:0007669"/>
    <property type="project" value="TreeGrafter"/>
</dbReference>
<comment type="caution">
    <text evidence="12">The sequence shown here is derived from an EMBL/GenBank/DDBJ whole genome shotgun (WGS) entry which is preliminary data.</text>
</comment>
<dbReference type="GO" id="GO:0005737">
    <property type="term" value="C:cytoplasm"/>
    <property type="evidence" value="ECO:0007669"/>
    <property type="project" value="TreeGrafter"/>
</dbReference>
<organism evidence="12 13">
    <name type="scientific">Candida glabrata</name>
    <name type="common">Yeast</name>
    <name type="synonym">Torulopsis glabrata</name>
    <dbReference type="NCBI Taxonomy" id="5478"/>
    <lineage>
        <taxon>Eukaryota</taxon>
        <taxon>Fungi</taxon>
        <taxon>Dikarya</taxon>
        <taxon>Ascomycota</taxon>
        <taxon>Saccharomycotina</taxon>
        <taxon>Saccharomycetes</taxon>
        <taxon>Saccharomycetales</taxon>
        <taxon>Saccharomycetaceae</taxon>
        <taxon>Nakaseomyces</taxon>
    </lineage>
</organism>
<name>A0A0W0DJV8_CANGB</name>
<feature type="domain" description="C2H2-type" evidence="11">
    <location>
        <begin position="12"/>
        <end position="39"/>
    </location>
</feature>
<evidence type="ECO:0000313" key="13">
    <source>
        <dbReference type="Proteomes" id="UP000054886"/>
    </source>
</evidence>
<keyword evidence="6" id="KW-0805">Transcription regulation</keyword>
<evidence type="ECO:0000256" key="10">
    <source>
        <dbReference type="SAM" id="MobiDB-lite"/>
    </source>
</evidence>
<dbReference type="GO" id="GO:0005634">
    <property type="term" value="C:nucleus"/>
    <property type="evidence" value="ECO:0007669"/>
    <property type="project" value="UniProtKB-SubCell"/>
</dbReference>
<evidence type="ECO:0000256" key="5">
    <source>
        <dbReference type="ARBA" id="ARBA00022833"/>
    </source>
</evidence>
<comment type="subcellular location">
    <subcellularLocation>
        <location evidence="1">Nucleus</location>
    </subcellularLocation>
</comment>
<dbReference type="Gene3D" id="3.30.160.60">
    <property type="entry name" value="Classic Zinc Finger"/>
    <property type="match status" value="2"/>
</dbReference>
<dbReference type="VEuPathDB" id="FungiDB:GVI51_K04477"/>
<evidence type="ECO:0000256" key="6">
    <source>
        <dbReference type="ARBA" id="ARBA00023015"/>
    </source>
</evidence>
<dbReference type="VEuPathDB" id="FungiDB:CAGL0K04631g"/>
<feature type="compositionally biased region" description="Basic and acidic residues" evidence="10">
    <location>
        <begin position="927"/>
        <end position="945"/>
    </location>
</feature>
<dbReference type="Pfam" id="PF00096">
    <property type="entry name" value="zf-C2H2"/>
    <property type="match status" value="1"/>
</dbReference>
<sequence>MQDQPTGKTKRHFCSFCNKAFSRSEHKTRHERSHAGVKPFECQVCSHSFVRRDLLQRHIRTVHRILLLRDTGAPSQENEKDATSNVNNVDKLINSMIIVNNTVNVGNSTLDSNDTDSSNAQIGATGDHVDQTDDNNGKVTHYTFQPENGKLPQGQATDGQKVRSNSVASENRQSQRVSNGYNVKNRVKSKFLSFKQKDLTFGEHGDEAGIISIDYTNNLVLSNFSESDISMIIESVESNPNLELLLLIIHIMERKYPHAETSKRILTRVLSFTGITFIESKLIAAIQVRYSLLSQRDENLLKFYSLYQDQILEFNDFSVFNLNQWTCLSDFLNASKNQNALVIYQQFKRKFLLDKKSILMPYEILNLLDIESKKKLRNLNNLDYFTNLTYWESVLLNDNNFDLLIQLNKNYMRVFENGQQSNLYCLTSFNSKPDGKHCYNYRILSESNWLLLKLLCWNKDVNLQDSLNSVKHDICNALIPLMNTLIDSRERLFSIKNDNSKISLIIDALFFQLELFSVQLLPKTQENMEGISEFLCNESLQKLIYFWYMTITKTFGKFKTNDKRLKLIKQFINSYIKSNTLISGNKKRKLNSGSGTDSPSHAENLKRLEDDLSVILYDMWSNEYQGYHFLIDTIVKCIKDDLIEARVLQILDNDCEDVKVKLIDAALRAINNIEFAIKSSESQYVSTLKHRRGSTSKSIALPISHDKPSPSLSLQRAMDQSTTYIDKSRLSTGSTQNSNHLSTNSTPTRESFDWSGNSSSMYLTSPRVENLPRVRNSISGGMIGNGGRGFRSSNSKIVLPPINLSAIHNPSGSPTTSRGSNSTIDGGHSSYVYGNVLMSPQSSVDHNTLPNSTTNHNHNNQNTRLASMPESRPAGWGSDPTKDASGTSSTRIGIDVGTTAPNNFTYGILSGYSMGESVNMQNNAASSHERNRNNESALEPKDKSQVHLQTPKSLDNLLKDGSYDRSRKNSLMDGNAVLSPNYQGKSAQSNDEVQKDRKIRLPPPSEMLNTAST</sequence>
<dbReference type="AlphaFoldDB" id="A0A0W0DJV8"/>
<gene>
    <name evidence="12" type="ORF">AO440_003452</name>
</gene>
<dbReference type="SUPFAM" id="SSF57667">
    <property type="entry name" value="beta-beta-alpha zinc fingers"/>
    <property type="match status" value="1"/>
</dbReference>
<accession>A0A0W0DJV8</accession>
<feature type="domain" description="C2H2-type" evidence="11">
    <location>
        <begin position="40"/>
        <end position="63"/>
    </location>
</feature>
<feature type="compositionally biased region" description="Low complexity" evidence="10">
    <location>
        <begin position="846"/>
        <end position="863"/>
    </location>
</feature>
<evidence type="ECO:0000256" key="1">
    <source>
        <dbReference type="ARBA" id="ARBA00004123"/>
    </source>
</evidence>
<keyword evidence="5" id="KW-0862">Zinc</keyword>
<reference evidence="12 13" key="1">
    <citation type="submission" date="2015-10" db="EMBL/GenBank/DDBJ databases">
        <title>Draft genomes sequences of Candida glabrata isolates 1A, 1B, 2A, 2B, 3A and 3B.</title>
        <authorList>
            <person name="Haavelsrud O.E."/>
            <person name="Gaustad P."/>
        </authorList>
    </citation>
    <scope>NUCLEOTIDE SEQUENCE [LARGE SCALE GENOMIC DNA]</scope>
    <source>
        <strain evidence="12">910700640</strain>
    </source>
</reference>
<evidence type="ECO:0000256" key="7">
    <source>
        <dbReference type="ARBA" id="ARBA00023163"/>
    </source>
</evidence>
<evidence type="ECO:0000256" key="8">
    <source>
        <dbReference type="ARBA" id="ARBA00023242"/>
    </source>
</evidence>
<feature type="region of interest" description="Disordered" evidence="10">
    <location>
        <begin position="922"/>
        <end position="1013"/>
    </location>
</feature>
<feature type="region of interest" description="Disordered" evidence="10">
    <location>
        <begin position="109"/>
        <end position="180"/>
    </location>
</feature>
<dbReference type="GO" id="GO:0006355">
    <property type="term" value="P:regulation of DNA-templated transcription"/>
    <property type="evidence" value="ECO:0007669"/>
    <property type="project" value="UniProtKB-ARBA"/>
</dbReference>
<dbReference type="Proteomes" id="UP000054886">
    <property type="component" value="Unassembled WGS sequence"/>
</dbReference>
<feature type="region of interest" description="Disordered" evidence="10">
    <location>
        <begin position="806"/>
        <end position="828"/>
    </location>
</feature>
<dbReference type="FunFam" id="3.30.160.60:FF:000446">
    <property type="entry name" value="Zinc finger protein"/>
    <property type="match status" value="1"/>
</dbReference>
<dbReference type="SMART" id="SM00355">
    <property type="entry name" value="ZnF_C2H2"/>
    <property type="match status" value="2"/>
</dbReference>
<dbReference type="VEuPathDB" id="FungiDB:B1J91_K04631g"/>
<protein>
    <submittedName>
        <fullName evidence="12">Zinc finger protein</fullName>
    </submittedName>
</protein>
<evidence type="ECO:0000256" key="4">
    <source>
        <dbReference type="ARBA" id="ARBA00022771"/>
    </source>
</evidence>
<dbReference type="GO" id="GO:0008270">
    <property type="term" value="F:zinc ion binding"/>
    <property type="evidence" value="ECO:0007669"/>
    <property type="project" value="UniProtKB-KW"/>
</dbReference>